<sequence>MADGEIIVVPFHSSGHIFPAIELSNRLASRNYRIALLLPSTPSDASLHPLIRIVEFFMPHPPGAPPGPPQPFSTSSSSSSPSETHCSSFADFLARRFDGDDPSPPPICAIVDVMMSQLLDICREFQIPAVSFFTSSACTTALEHAMSKLSMEDLGPGRTVTIPGLPEEMALTSQDLNHRPGHPGAPPPMFGRDRGGPPPHFGPGRGVVRPPGPPPPFGPGHFGGPPPALLPADDRVLPPPPGPGHHGGPPPSPRRGPPPHPPFGHGHCGGPPETPPSASGGAHPPPPIGPPPPFGPGRSGELPPPLQPGDGIAPPPPPGPGHLEGPPPSSRRGPPPPPPSGQGHCDGPPAPPISAGGCPHPMPPLRPGDGGAPRPVPWEGHGHHPPAPPVPGHGHFAGPPPPPFGHGHGCRPPPPPRSRPQDGGAPPSPPDRIGPGHDGGPPGVGLADVEGAIALLFNTCDDLECPFLEYLKKETKKPVWGVGPLLPAAFWSAAGSLVRDAEVRPKRNDSPVSERDVLEWLDSKPRGSVIYVSFGSIVAPSDAELAELAAGLEESNRPFIWAVQPNAMRHDPGGFPVQSDGSLSELEGLASRVGERGLVIRGWAPQLLILSHGATGGFLTHCGWNSTVEALGCGVPMLTWPVHGDQVRNAMLVTRWLRAGIAIKSGSESVSKDDVVRGIERLMAGEEEVRERAASARAIFAGGFPRTSSASLDAFLDFIHCR</sequence>
<feature type="compositionally biased region" description="Pro residues" evidence="3">
    <location>
        <begin position="302"/>
        <end position="340"/>
    </location>
</feature>
<dbReference type="Gene3D" id="3.40.50.2000">
    <property type="entry name" value="Glycogen Phosphorylase B"/>
    <property type="match status" value="3"/>
</dbReference>
<reference evidence="4" key="2">
    <citation type="submission" date="2019-07" db="EMBL/GenBank/DDBJ databases">
        <authorList>
            <person name="Yang Y."/>
            <person name="Bocs S."/>
            <person name="Baudouin L."/>
        </authorList>
    </citation>
    <scope>NUCLEOTIDE SEQUENCE</scope>
    <source>
        <tissue evidence="4">Spear leaf of Hainan Tall coconut</tissue>
    </source>
</reference>
<dbReference type="InterPro" id="IPR002213">
    <property type="entry name" value="UDP_glucos_trans"/>
</dbReference>
<evidence type="ECO:0008006" key="6">
    <source>
        <dbReference type="Google" id="ProtNLM"/>
    </source>
</evidence>
<comment type="similarity">
    <text evidence="1">Belongs to the UDP-glycosyltransferase family.</text>
</comment>
<feature type="compositionally biased region" description="Pro residues" evidence="3">
    <location>
        <begin position="237"/>
        <end position="262"/>
    </location>
</feature>
<keyword evidence="5" id="KW-1185">Reference proteome</keyword>
<keyword evidence="2" id="KW-0808">Transferase</keyword>
<dbReference type="InterPro" id="IPR035595">
    <property type="entry name" value="UDP_glycos_trans_CS"/>
</dbReference>
<protein>
    <recommendedName>
        <fullName evidence="6">Glycosyltransferase</fullName>
    </recommendedName>
</protein>
<dbReference type="PANTHER" id="PTHR48047:SF131">
    <property type="entry name" value="GLYCOSYLTRANSFERASE"/>
    <property type="match status" value="1"/>
</dbReference>
<dbReference type="PROSITE" id="PS00375">
    <property type="entry name" value="UDPGT"/>
    <property type="match status" value="1"/>
</dbReference>
<evidence type="ECO:0000256" key="2">
    <source>
        <dbReference type="ARBA" id="ARBA00022679"/>
    </source>
</evidence>
<feature type="compositionally biased region" description="Pro residues" evidence="3">
    <location>
        <begin position="62"/>
        <end position="71"/>
    </location>
</feature>
<name>A0A8K0IIE1_COCNU</name>
<comment type="caution">
    <text evidence="4">The sequence shown here is derived from an EMBL/GenBank/DDBJ whole genome shotgun (WGS) entry which is preliminary data.</text>
</comment>
<proteinExistence type="inferred from homology"/>
<dbReference type="CDD" id="cd03784">
    <property type="entry name" value="GT1_Gtf-like"/>
    <property type="match status" value="1"/>
</dbReference>
<dbReference type="Proteomes" id="UP000797356">
    <property type="component" value="Chromosome 8"/>
</dbReference>
<dbReference type="FunFam" id="3.40.50.2000:FF:000060">
    <property type="entry name" value="Glycosyltransferase"/>
    <property type="match status" value="1"/>
</dbReference>
<dbReference type="GO" id="GO:0035251">
    <property type="term" value="F:UDP-glucosyltransferase activity"/>
    <property type="evidence" value="ECO:0007669"/>
    <property type="project" value="TreeGrafter"/>
</dbReference>
<organism evidence="4 5">
    <name type="scientific">Cocos nucifera</name>
    <name type="common">Coconut palm</name>
    <dbReference type="NCBI Taxonomy" id="13894"/>
    <lineage>
        <taxon>Eukaryota</taxon>
        <taxon>Viridiplantae</taxon>
        <taxon>Streptophyta</taxon>
        <taxon>Embryophyta</taxon>
        <taxon>Tracheophyta</taxon>
        <taxon>Spermatophyta</taxon>
        <taxon>Magnoliopsida</taxon>
        <taxon>Liliopsida</taxon>
        <taxon>Arecaceae</taxon>
        <taxon>Arecoideae</taxon>
        <taxon>Cocoseae</taxon>
        <taxon>Attaleinae</taxon>
        <taxon>Cocos</taxon>
    </lineage>
</organism>
<feature type="region of interest" description="Disordered" evidence="3">
    <location>
        <begin position="174"/>
        <end position="445"/>
    </location>
</feature>
<evidence type="ECO:0000313" key="4">
    <source>
        <dbReference type="EMBL" id="KAG1359125.1"/>
    </source>
</evidence>
<accession>A0A8K0IIE1</accession>
<dbReference type="Pfam" id="PF00201">
    <property type="entry name" value="UDPGT"/>
    <property type="match status" value="1"/>
</dbReference>
<feature type="compositionally biased region" description="Low complexity" evidence="3">
    <location>
        <begin position="72"/>
        <end position="83"/>
    </location>
</feature>
<reference evidence="4" key="1">
    <citation type="journal article" date="2017" name="Gigascience">
        <title>The genome draft of coconut (Cocos nucifera).</title>
        <authorList>
            <person name="Xiao Y."/>
            <person name="Xu P."/>
            <person name="Fan H."/>
            <person name="Baudouin L."/>
            <person name="Xia W."/>
            <person name="Bocs S."/>
            <person name="Xu J."/>
            <person name="Li Q."/>
            <person name="Guo A."/>
            <person name="Zhou L."/>
            <person name="Li J."/>
            <person name="Wu Y."/>
            <person name="Ma Z."/>
            <person name="Armero A."/>
            <person name="Issali A.E."/>
            <person name="Liu N."/>
            <person name="Peng M."/>
            <person name="Yang Y."/>
        </authorList>
    </citation>
    <scope>NUCLEOTIDE SEQUENCE</scope>
    <source>
        <tissue evidence="4">Spear leaf of Hainan Tall coconut</tissue>
    </source>
</reference>
<gene>
    <name evidence="4" type="ORF">COCNU_08G005710</name>
</gene>
<dbReference type="OrthoDB" id="5835829at2759"/>
<feature type="region of interest" description="Disordered" evidence="3">
    <location>
        <begin position="62"/>
        <end position="83"/>
    </location>
</feature>
<dbReference type="PANTHER" id="PTHR48047">
    <property type="entry name" value="GLYCOSYLTRANSFERASE"/>
    <property type="match status" value="1"/>
</dbReference>
<dbReference type="SUPFAM" id="SSF53756">
    <property type="entry name" value="UDP-Glycosyltransferase/glycogen phosphorylase"/>
    <property type="match status" value="2"/>
</dbReference>
<dbReference type="AlphaFoldDB" id="A0A8K0IIE1"/>
<dbReference type="EMBL" id="CM017879">
    <property type="protein sequence ID" value="KAG1359125.1"/>
    <property type="molecule type" value="Genomic_DNA"/>
</dbReference>
<evidence type="ECO:0000256" key="1">
    <source>
        <dbReference type="ARBA" id="ARBA00009995"/>
    </source>
</evidence>
<evidence type="ECO:0000313" key="5">
    <source>
        <dbReference type="Proteomes" id="UP000797356"/>
    </source>
</evidence>
<feature type="compositionally biased region" description="Pro residues" evidence="3">
    <location>
        <begin position="283"/>
        <end position="295"/>
    </location>
</feature>
<evidence type="ECO:0000256" key="3">
    <source>
        <dbReference type="SAM" id="MobiDB-lite"/>
    </source>
</evidence>
<feature type="compositionally biased region" description="Pro residues" evidence="3">
    <location>
        <begin position="210"/>
        <end position="229"/>
    </location>
</feature>